<keyword evidence="3" id="KW-1185">Reference proteome</keyword>
<feature type="region of interest" description="Disordered" evidence="1">
    <location>
        <begin position="57"/>
        <end position="76"/>
    </location>
</feature>
<feature type="region of interest" description="Disordered" evidence="1">
    <location>
        <begin position="274"/>
        <end position="318"/>
    </location>
</feature>
<evidence type="ECO:0000256" key="1">
    <source>
        <dbReference type="SAM" id="MobiDB-lite"/>
    </source>
</evidence>
<feature type="compositionally biased region" description="Acidic residues" evidence="1">
    <location>
        <begin position="303"/>
        <end position="318"/>
    </location>
</feature>
<feature type="region of interest" description="Disordered" evidence="1">
    <location>
        <begin position="1"/>
        <end position="51"/>
    </location>
</feature>
<dbReference type="AlphaFoldDB" id="A0AB34FIW5"/>
<evidence type="ECO:0000313" key="3">
    <source>
        <dbReference type="Proteomes" id="UP001163105"/>
    </source>
</evidence>
<reference evidence="2" key="1">
    <citation type="submission" date="2023-01" db="EMBL/GenBank/DDBJ databases">
        <title>The growth and conidiation of Purpureocillium lavendulum are regulated by nitrogen source and histone H3K14 acetylation.</title>
        <authorList>
            <person name="Tang P."/>
            <person name="Han J."/>
            <person name="Zhang C."/>
            <person name="Tang P."/>
            <person name="Qi F."/>
            <person name="Zhang K."/>
            <person name="Liang L."/>
        </authorList>
    </citation>
    <scope>NUCLEOTIDE SEQUENCE</scope>
    <source>
        <strain evidence="2">YMF1.00683</strain>
    </source>
</reference>
<accession>A0AB34FIW5</accession>
<feature type="compositionally biased region" description="Low complexity" evidence="1">
    <location>
        <begin position="7"/>
        <end position="19"/>
    </location>
</feature>
<dbReference type="Proteomes" id="UP001163105">
    <property type="component" value="Unassembled WGS sequence"/>
</dbReference>
<gene>
    <name evidence="2" type="ORF">O9K51_09185</name>
</gene>
<protein>
    <submittedName>
        <fullName evidence="2">GTPase-activating protein GYP7</fullName>
    </submittedName>
</protein>
<feature type="compositionally biased region" description="Basic and acidic residues" evidence="1">
    <location>
        <begin position="283"/>
        <end position="302"/>
    </location>
</feature>
<sequence length="318" mass="35231">MRVAKPRSASNSPGSSSMQSRRRTLIGDGFASRRQHQQQHQQQQQQQHIHNIDYVSISIGGDVGQSQRPSARPLSWHPSTYIQQRPQASYQQPTSYPFPASSIYADGHDLYSTQPHFSPTMGTYSNNTSPSSSFSPLPLFPAGDKGAQYLRADGWELSQRPTPLYGPTNGNVGMPESLPALEHASTQPKTTVNGEMDWNAFVMQGFNNTSPPTPETFPQNTHSHPVVSGCPETRQALEDEEEEGEILVGMGLYDTPDKFDEDPHLNNYRSTVSSLLGSTFRPQEPRGKGLKLEETWEPPKSDDGEDDDEDDGDDEGQK</sequence>
<feature type="compositionally biased region" description="Low complexity" evidence="1">
    <location>
        <begin position="38"/>
        <end position="48"/>
    </location>
</feature>
<dbReference type="EMBL" id="JAQHRD010000008">
    <property type="protein sequence ID" value="KAJ6438591.1"/>
    <property type="molecule type" value="Genomic_DNA"/>
</dbReference>
<evidence type="ECO:0000313" key="2">
    <source>
        <dbReference type="EMBL" id="KAJ6438591.1"/>
    </source>
</evidence>
<name>A0AB34FIW5_9HYPO</name>
<proteinExistence type="predicted"/>
<organism evidence="2 3">
    <name type="scientific">Purpureocillium lavendulum</name>
    <dbReference type="NCBI Taxonomy" id="1247861"/>
    <lineage>
        <taxon>Eukaryota</taxon>
        <taxon>Fungi</taxon>
        <taxon>Dikarya</taxon>
        <taxon>Ascomycota</taxon>
        <taxon>Pezizomycotina</taxon>
        <taxon>Sordariomycetes</taxon>
        <taxon>Hypocreomycetidae</taxon>
        <taxon>Hypocreales</taxon>
        <taxon>Ophiocordycipitaceae</taxon>
        <taxon>Purpureocillium</taxon>
    </lineage>
</organism>
<comment type="caution">
    <text evidence="2">The sequence shown here is derived from an EMBL/GenBank/DDBJ whole genome shotgun (WGS) entry which is preliminary data.</text>
</comment>